<dbReference type="GO" id="GO:0003723">
    <property type="term" value="F:RNA binding"/>
    <property type="evidence" value="ECO:0007669"/>
    <property type="project" value="UniProtKB-KW"/>
</dbReference>
<dbReference type="FunFam" id="3.30.230.70:FF:000001">
    <property type="entry name" value="Polyribonucleotide nucleotidyltransferase"/>
    <property type="match status" value="1"/>
</dbReference>
<dbReference type="InterPro" id="IPR027408">
    <property type="entry name" value="PNPase/RNase_PH_dom_sf"/>
</dbReference>
<dbReference type="GO" id="GO:0000965">
    <property type="term" value="P:mitochondrial RNA 3'-end processing"/>
    <property type="evidence" value="ECO:0007669"/>
    <property type="project" value="TreeGrafter"/>
</dbReference>
<reference evidence="9" key="1">
    <citation type="submission" date="2022-11" db="UniProtKB">
        <authorList>
            <consortium name="WormBaseParasite"/>
        </authorList>
    </citation>
    <scope>IDENTIFICATION</scope>
</reference>
<dbReference type="InterPro" id="IPR015847">
    <property type="entry name" value="ExoRNase_PH_dom2"/>
</dbReference>
<dbReference type="CDD" id="cd11363">
    <property type="entry name" value="RNase_PH_PNPase_1"/>
    <property type="match status" value="1"/>
</dbReference>
<dbReference type="PANTHER" id="PTHR11252">
    <property type="entry name" value="POLYRIBONUCLEOTIDE NUCLEOTIDYLTRANSFERASE"/>
    <property type="match status" value="1"/>
</dbReference>
<protein>
    <recommendedName>
        <fullName evidence="2">polyribonucleotide nucleotidyltransferase</fullName>
        <ecNumber evidence="2">2.7.7.8</ecNumber>
    </recommendedName>
</protein>
<keyword evidence="8" id="KW-1185">Reference proteome</keyword>
<dbReference type="Pfam" id="PF01138">
    <property type="entry name" value="RNase_PH"/>
    <property type="match status" value="2"/>
</dbReference>
<dbReference type="NCBIfam" id="TIGR03591">
    <property type="entry name" value="polynuc_phos"/>
    <property type="match status" value="1"/>
</dbReference>
<proteinExistence type="inferred from homology"/>
<dbReference type="GO" id="GO:0000958">
    <property type="term" value="P:mitochondrial mRNA catabolic process"/>
    <property type="evidence" value="ECO:0007669"/>
    <property type="project" value="TreeGrafter"/>
</dbReference>
<dbReference type="Gene3D" id="3.30.1370.10">
    <property type="entry name" value="K Homology domain, type 1"/>
    <property type="match status" value="1"/>
</dbReference>
<evidence type="ECO:0000313" key="9">
    <source>
        <dbReference type="WBParaSite" id="PgB19_g021_t01"/>
    </source>
</evidence>
<dbReference type="InterPro" id="IPR003029">
    <property type="entry name" value="S1_domain"/>
</dbReference>
<dbReference type="SUPFAM" id="SSF54211">
    <property type="entry name" value="Ribosomal protein S5 domain 2-like"/>
    <property type="match status" value="2"/>
</dbReference>
<dbReference type="GO" id="GO:0005739">
    <property type="term" value="C:mitochondrion"/>
    <property type="evidence" value="ECO:0007669"/>
    <property type="project" value="TreeGrafter"/>
</dbReference>
<dbReference type="GO" id="GO:0005829">
    <property type="term" value="C:cytosol"/>
    <property type="evidence" value="ECO:0007669"/>
    <property type="project" value="TreeGrafter"/>
</dbReference>
<keyword evidence="5" id="KW-0694">RNA-binding</keyword>
<dbReference type="AlphaFoldDB" id="A0A914ZVG8"/>
<dbReference type="PIRSF" id="PIRSF005499">
    <property type="entry name" value="PNPase"/>
    <property type="match status" value="1"/>
</dbReference>
<evidence type="ECO:0000256" key="2">
    <source>
        <dbReference type="ARBA" id="ARBA00012416"/>
    </source>
</evidence>
<dbReference type="CDD" id="cd11364">
    <property type="entry name" value="RNase_PH_PNPase_2"/>
    <property type="match status" value="1"/>
</dbReference>
<dbReference type="InterPro" id="IPR020568">
    <property type="entry name" value="Ribosomal_Su5_D2-typ_SF"/>
</dbReference>
<evidence type="ECO:0000259" key="7">
    <source>
        <dbReference type="PROSITE" id="PS50126"/>
    </source>
</evidence>
<dbReference type="InterPro" id="IPR001247">
    <property type="entry name" value="ExoRNase_PH_dom1"/>
</dbReference>
<dbReference type="Gene3D" id="3.30.230.70">
    <property type="entry name" value="GHMP Kinase, N-terminal domain"/>
    <property type="match status" value="2"/>
</dbReference>
<dbReference type="PROSITE" id="PS50126">
    <property type="entry name" value="S1"/>
    <property type="match status" value="1"/>
</dbReference>
<evidence type="ECO:0000256" key="6">
    <source>
        <dbReference type="SAM" id="SignalP"/>
    </source>
</evidence>
<dbReference type="GO" id="GO:0000175">
    <property type="term" value="F:3'-5'-RNA exonuclease activity"/>
    <property type="evidence" value="ECO:0007669"/>
    <property type="project" value="TreeGrafter"/>
</dbReference>
<evidence type="ECO:0000256" key="5">
    <source>
        <dbReference type="ARBA" id="ARBA00022884"/>
    </source>
</evidence>
<sequence>MFRCFFPSDLVWLLIAWLVGMGPAGIMPPGWRFILRRVTRRTGVRYFSLARSAVSIVGSTGGDIQFETGRLARFADGAAVVSQGDNAILATAVGERDSSPSTASFLPLTVDFKQSAAAVGRIPTNYLRREMQQSDADILASRIIDRSIRPLFPEQYRDATQVICKPLCLDETGDGVVLGINAASTALAVSNIPWNGPVGAVRVAIIDDRVVVNPARNELKRAKLNMVLSGCEDGKRVLMIDMDACEVNAAKLDECFEAGLEAVALITAAIEKIVSEAGKMKRELAAPEVDEALIEEVAKLSSERLYYILSDSSHDKTSRDMAIAELGDEVLAAFTDESPSVIRQIFSSLTKKTLREMVLETSIRCDGRALNDFRPINIEVDLYKKLHGSALFQRGQTQVLGTVTFDAPSAAFHPDSISQLLGAQRRKMFMLHYEFPPYAVNEISSSRGLNRRELGHGALAEKALQHLMPENFPYSVRLACQVLESNGSSSMASVCVGSLALLDAGVPLKAPAAGVAIGLITNSDASQYKLLTDILGIEDYAGDMDFKIAGTSSGLTAMQLDLKIAGINRQLLSEAISRGREGIAYVLSLMEKAQKAPRVEFKDSVPITENISVPIFRRHILFRSGAYNVKLIEAETGVKVSLEEDGNICLTAPNRAKLEEAKEMMERLFADESDIELNFGALYKAEIVEILESGVMVTLKKGMRPMFLKNSNLDARRVAHASALGLEVGSVIMVQYLGRDATTGHHRISRKTLQSTTLPVQNLNRK</sequence>
<dbReference type="SUPFAM" id="SSF54791">
    <property type="entry name" value="Eukaryotic type KH-domain (KH-domain type I)"/>
    <property type="match status" value="1"/>
</dbReference>
<dbReference type="InterPro" id="IPR036612">
    <property type="entry name" value="KH_dom_type_1_sf"/>
</dbReference>
<accession>A0A914ZVG8</accession>
<feature type="signal peptide" evidence="6">
    <location>
        <begin position="1"/>
        <end position="24"/>
    </location>
</feature>
<feature type="chain" id="PRO_5037479853" description="polyribonucleotide nucleotidyltransferase" evidence="6">
    <location>
        <begin position="25"/>
        <end position="766"/>
    </location>
</feature>
<evidence type="ECO:0000256" key="4">
    <source>
        <dbReference type="ARBA" id="ARBA00022695"/>
    </source>
</evidence>
<dbReference type="NCBIfam" id="NF008805">
    <property type="entry name" value="PRK11824.1"/>
    <property type="match status" value="1"/>
</dbReference>
<dbReference type="InterPro" id="IPR036345">
    <property type="entry name" value="ExoRNase_PH_dom2_sf"/>
</dbReference>
<organism evidence="8 9">
    <name type="scientific">Parascaris univalens</name>
    <name type="common">Nematode worm</name>
    <dbReference type="NCBI Taxonomy" id="6257"/>
    <lineage>
        <taxon>Eukaryota</taxon>
        <taxon>Metazoa</taxon>
        <taxon>Ecdysozoa</taxon>
        <taxon>Nematoda</taxon>
        <taxon>Chromadorea</taxon>
        <taxon>Rhabditida</taxon>
        <taxon>Spirurina</taxon>
        <taxon>Ascaridomorpha</taxon>
        <taxon>Ascaridoidea</taxon>
        <taxon>Ascarididae</taxon>
        <taxon>Parascaris</taxon>
    </lineage>
</organism>
<name>A0A914ZVG8_PARUN</name>
<dbReference type="PANTHER" id="PTHR11252:SF0">
    <property type="entry name" value="POLYRIBONUCLEOTIDE NUCLEOTIDYLTRANSFERASE 1, MITOCHONDRIAL"/>
    <property type="match status" value="1"/>
</dbReference>
<evidence type="ECO:0000256" key="3">
    <source>
        <dbReference type="ARBA" id="ARBA00022679"/>
    </source>
</evidence>
<dbReference type="Proteomes" id="UP000887569">
    <property type="component" value="Unplaced"/>
</dbReference>
<comment type="similarity">
    <text evidence="1">Belongs to the polyribonucleotide nucleotidyltransferase family.</text>
</comment>
<evidence type="ECO:0000256" key="1">
    <source>
        <dbReference type="ARBA" id="ARBA00007404"/>
    </source>
</evidence>
<evidence type="ECO:0000313" key="8">
    <source>
        <dbReference type="Proteomes" id="UP000887569"/>
    </source>
</evidence>
<dbReference type="GO" id="GO:0004654">
    <property type="term" value="F:polyribonucleotide nucleotidyltransferase activity"/>
    <property type="evidence" value="ECO:0007669"/>
    <property type="project" value="UniProtKB-EC"/>
</dbReference>
<dbReference type="SUPFAM" id="SSF55666">
    <property type="entry name" value="Ribonuclease PH domain 2-like"/>
    <property type="match status" value="2"/>
</dbReference>
<keyword evidence="3" id="KW-0808">Transferase</keyword>
<dbReference type="Pfam" id="PF03725">
    <property type="entry name" value="RNase_PH_C"/>
    <property type="match status" value="1"/>
</dbReference>
<dbReference type="InterPro" id="IPR015848">
    <property type="entry name" value="PNPase_PH_RNA-bd_bac/org-type"/>
</dbReference>
<keyword evidence="4" id="KW-0548">Nucleotidyltransferase</keyword>
<dbReference type="InterPro" id="IPR012162">
    <property type="entry name" value="PNPase"/>
</dbReference>
<dbReference type="EC" id="2.7.7.8" evidence="2"/>
<keyword evidence="6" id="KW-0732">Signal</keyword>
<dbReference type="Pfam" id="PF03726">
    <property type="entry name" value="PNPase"/>
    <property type="match status" value="1"/>
</dbReference>
<dbReference type="WBParaSite" id="PgB19_g021_t01">
    <property type="protein sequence ID" value="PgB19_g021_t01"/>
    <property type="gene ID" value="PgB19_g021"/>
</dbReference>
<feature type="domain" description="S1 motif" evidence="7">
    <location>
        <begin position="680"/>
        <end position="751"/>
    </location>
</feature>